<reference evidence="2 3" key="1">
    <citation type="journal article" date="2012" name="PLoS Pathog.">
        <title>Diverse lifestyles and strategies of plant pathogenesis encoded in the genomes of eighteen Dothideomycetes fungi.</title>
        <authorList>
            <person name="Ohm R.A."/>
            <person name="Feau N."/>
            <person name="Henrissat B."/>
            <person name="Schoch C.L."/>
            <person name="Horwitz B.A."/>
            <person name="Barry K.W."/>
            <person name="Condon B.J."/>
            <person name="Copeland A.C."/>
            <person name="Dhillon B."/>
            <person name="Glaser F."/>
            <person name="Hesse C.N."/>
            <person name="Kosti I."/>
            <person name="LaButti K."/>
            <person name="Lindquist E.A."/>
            <person name="Lucas S."/>
            <person name="Salamov A.A."/>
            <person name="Bradshaw R.E."/>
            <person name="Ciuffetti L."/>
            <person name="Hamelin R.C."/>
            <person name="Kema G.H.J."/>
            <person name="Lawrence C."/>
            <person name="Scott J.A."/>
            <person name="Spatafora J.W."/>
            <person name="Turgeon B.G."/>
            <person name="de Wit P.J.G.M."/>
            <person name="Zhong S."/>
            <person name="Goodwin S.B."/>
            <person name="Grigoriev I.V."/>
        </authorList>
    </citation>
    <scope>NUCLEOTIDE SEQUENCE [LARGE SCALE GENOMIC DNA]</scope>
    <source>
        <strain evidence="3">28A</strain>
    </source>
</reference>
<evidence type="ECO:0000313" key="2">
    <source>
        <dbReference type="EMBL" id="EOA89587.1"/>
    </source>
</evidence>
<accession>R0KNX0</accession>
<keyword evidence="3" id="KW-1185">Reference proteome</keyword>
<organism evidence="2 3">
    <name type="scientific">Exserohilum turcicum (strain 28A)</name>
    <name type="common">Northern leaf blight fungus</name>
    <name type="synonym">Setosphaeria turcica</name>
    <dbReference type="NCBI Taxonomy" id="671987"/>
    <lineage>
        <taxon>Eukaryota</taxon>
        <taxon>Fungi</taxon>
        <taxon>Dikarya</taxon>
        <taxon>Ascomycota</taxon>
        <taxon>Pezizomycotina</taxon>
        <taxon>Dothideomycetes</taxon>
        <taxon>Pleosporomycetidae</taxon>
        <taxon>Pleosporales</taxon>
        <taxon>Pleosporineae</taxon>
        <taxon>Pleosporaceae</taxon>
        <taxon>Exserohilum</taxon>
    </lineage>
</organism>
<reference evidence="2 3" key="2">
    <citation type="journal article" date="2013" name="PLoS Genet.">
        <title>Comparative genome structure, secondary metabolite, and effector coding capacity across Cochliobolus pathogens.</title>
        <authorList>
            <person name="Condon B.J."/>
            <person name="Leng Y."/>
            <person name="Wu D."/>
            <person name="Bushley K.E."/>
            <person name="Ohm R.A."/>
            <person name="Otillar R."/>
            <person name="Martin J."/>
            <person name="Schackwitz W."/>
            <person name="Grimwood J."/>
            <person name="MohdZainudin N."/>
            <person name="Xue C."/>
            <person name="Wang R."/>
            <person name="Manning V.A."/>
            <person name="Dhillon B."/>
            <person name="Tu Z.J."/>
            <person name="Steffenson B.J."/>
            <person name="Salamov A."/>
            <person name="Sun H."/>
            <person name="Lowry S."/>
            <person name="LaButti K."/>
            <person name="Han J."/>
            <person name="Copeland A."/>
            <person name="Lindquist E."/>
            <person name="Barry K."/>
            <person name="Schmutz J."/>
            <person name="Baker S.E."/>
            <person name="Ciuffetti L.M."/>
            <person name="Grigoriev I.V."/>
            <person name="Zhong S."/>
            <person name="Turgeon B.G."/>
        </authorList>
    </citation>
    <scope>NUCLEOTIDE SEQUENCE [LARGE SCALE GENOMIC DNA]</scope>
    <source>
        <strain evidence="3">28A</strain>
    </source>
</reference>
<sequence length="112" mass="11975">MTATTSIAAVCTNQHDHTIGHCRAQRHTLYSQPEMQHAVAATALPLPSQSTGDEWNESQEELARWGIGTNTTTEQPAAKLASSNASSSSTLSSSAVRGGSALKFEDVTKFWQ</sequence>
<feature type="region of interest" description="Disordered" evidence="1">
    <location>
        <begin position="69"/>
        <end position="97"/>
    </location>
</feature>
<feature type="compositionally biased region" description="Low complexity" evidence="1">
    <location>
        <begin position="77"/>
        <end position="95"/>
    </location>
</feature>
<evidence type="ECO:0000256" key="1">
    <source>
        <dbReference type="SAM" id="MobiDB-lite"/>
    </source>
</evidence>
<dbReference type="EMBL" id="KB908504">
    <property type="protein sequence ID" value="EOA89587.1"/>
    <property type="molecule type" value="Genomic_DNA"/>
</dbReference>
<dbReference type="AlphaFoldDB" id="R0KNX0"/>
<evidence type="ECO:0000313" key="3">
    <source>
        <dbReference type="Proteomes" id="UP000016935"/>
    </source>
</evidence>
<protein>
    <submittedName>
        <fullName evidence="2">Uncharacterized protein</fullName>
    </submittedName>
</protein>
<dbReference type="GeneID" id="19400175"/>
<dbReference type="OrthoDB" id="3693938at2759"/>
<dbReference type="Proteomes" id="UP000016935">
    <property type="component" value="Unassembled WGS sequence"/>
</dbReference>
<dbReference type="RefSeq" id="XP_008022571.1">
    <property type="nucleotide sequence ID" value="XM_008024380.1"/>
</dbReference>
<proteinExistence type="predicted"/>
<dbReference type="HOGENOM" id="CLU_159690_0_0_1"/>
<gene>
    <name evidence="2" type="ORF">SETTUDRAFT_167439</name>
</gene>
<name>R0KNX0_EXST2</name>